<evidence type="ECO:0000313" key="2">
    <source>
        <dbReference type="EMBL" id="KAA8907971.1"/>
    </source>
</evidence>
<dbReference type="Proteomes" id="UP000326924">
    <property type="component" value="Unassembled WGS sequence"/>
</dbReference>
<comment type="caution">
    <text evidence="2">The sequence shown here is derived from an EMBL/GenBank/DDBJ whole genome shotgun (WGS) entry which is preliminary data.</text>
</comment>
<dbReference type="EMBL" id="VXIS01000074">
    <property type="protein sequence ID" value="KAA8907971.1"/>
    <property type="molecule type" value="Genomic_DNA"/>
</dbReference>
<reference evidence="2 3" key="1">
    <citation type="submission" date="2019-09" db="EMBL/GenBank/DDBJ databases">
        <title>Draft genome of the ectomycorrhizal ascomycete Sphaerosporella brunnea.</title>
        <authorList>
            <consortium name="DOE Joint Genome Institute"/>
            <person name="Benucci G.M."/>
            <person name="Marozzi G."/>
            <person name="Antonielli L."/>
            <person name="Sanchez S."/>
            <person name="Marco P."/>
            <person name="Wang X."/>
            <person name="Falini L.B."/>
            <person name="Barry K."/>
            <person name="Haridas S."/>
            <person name="Lipzen A."/>
            <person name="Labutti K."/>
            <person name="Grigoriev I.V."/>
            <person name="Murat C."/>
            <person name="Martin F."/>
            <person name="Albertini E."/>
            <person name="Donnini D."/>
            <person name="Bonito G."/>
        </authorList>
    </citation>
    <scope>NUCLEOTIDE SEQUENCE [LARGE SCALE GENOMIC DNA]</scope>
    <source>
        <strain evidence="2 3">Sb_GMNB300</strain>
    </source>
</reference>
<accession>A0A5J5EZ10</accession>
<name>A0A5J5EZ10_9PEZI</name>
<dbReference type="OrthoDB" id="5502700at2759"/>
<dbReference type="AlphaFoldDB" id="A0A5J5EZ10"/>
<proteinExistence type="predicted"/>
<evidence type="ECO:0000256" key="1">
    <source>
        <dbReference type="SAM" id="MobiDB-lite"/>
    </source>
</evidence>
<sequence>MDSELDGAAGSNSEPDAEVIAAPARGSKKRKRATPSNKVAKEYHIVRCCHCTKVWGPFAASMTTTSMFNRHIETHHKKLPTDDVAEKDVLQRLAAQYHGNRTKSIPTTSP</sequence>
<organism evidence="2 3">
    <name type="scientific">Sphaerosporella brunnea</name>
    <dbReference type="NCBI Taxonomy" id="1250544"/>
    <lineage>
        <taxon>Eukaryota</taxon>
        <taxon>Fungi</taxon>
        <taxon>Dikarya</taxon>
        <taxon>Ascomycota</taxon>
        <taxon>Pezizomycotina</taxon>
        <taxon>Pezizomycetes</taxon>
        <taxon>Pezizales</taxon>
        <taxon>Pyronemataceae</taxon>
        <taxon>Sphaerosporella</taxon>
    </lineage>
</organism>
<evidence type="ECO:0000313" key="3">
    <source>
        <dbReference type="Proteomes" id="UP000326924"/>
    </source>
</evidence>
<protein>
    <submittedName>
        <fullName evidence="2">Uncharacterized protein</fullName>
    </submittedName>
</protein>
<dbReference type="InParanoid" id="A0A5J5EZ10"/>
<gene>
    <name evidence="2" type="ORF">FN846DRAFT_889678</name>
</gene>
<keyword evidence="3" id="KW-1185">Reference proteome</keyword>
<feature type="region of interest" description="Disordered" evidence="1">
    <location>
        <begin position="1"/>
        <end position="37"/>
    </location>
</feature>